<feature type="domain" description="CCHC-type" evidence="3">
    <location>
        <begin position="584"/>
        <end position="597"/>
    </location>
</feature>
<evidence type="ECO:0000313" key="5">
    <source>
        <dbReference type="Proteomes" id="UP000000305"/>
    </source>
</evidence>
<organism evidence="4 5">
    <name type="scientific">Daphnia pulex</name>
    <name type="common">Water flea</name>
    <dbReference type="NCBI Taxonomy" id="6669"/>
    <lineage>
        <taxon>Eukaryota</taxon>
        <taxon>Metazoa</taxon>
        <taxon>Ecdysozoa</taxon>
        <taxon>Arthropoda</taxon>
        <taxon>Crustacea</taxon>
        <taxon>Branchiopoda</taxon>
        <taxon>Diplostraca</taxon>
        <taxon>Cladocera</taxon>
        <taxon>Anomopoda</taxon>
        <taxon>Daphniidae</taxon>
        <taxon>Daphnia</taxon>
    </lineage>
</organism>
<gene>
    <name evidence="4" type="ORF">DAPPUDRAFT_118720</name>
</gene>
<dbReference type="InterPro" id="IPR001878">
    <property type="entry name" value="Znf_CCHC"/>
</dbReference>
<dbReference type="Pfam" id="PF00098">
    <property type="entry name" value="zf-CCHC"/>
    <property type="match status" value="1"/>
</dbReference>
<keyword evidence="1" id="KW-0863">Zinc-finger</keyword>
<evidence type="ECO:0000256" key="2">
    <source>
        <dbReference type="SAM" id="MobiDB-lite"/>
    </source>
</evidence>
<dbReference type="PhylomeDB" id="E9HWH8"/>
<dbReference type="Proteomes" id="UP000000305">
    <property type="component" value="Unassembled WGS sequence"/>
</dbReference>
<feature type="compositionally biased region" description="Polar residues" evidence="2">
    <location>
        <begin position="570"/>
        <end position="580"/>
    </location>
</feature>
<dbReference type="Gene3D" id="4.10.60.10">
    <property type="entry name" value="Zinc finger, CCHC-type"/>
    <property type="match status" value="1"/>
</dbReference>
<feature type="compositionally biased region" description="Basic and acidic residues" evidence="2">
    <location>
        <begin position="609"/>
        <end position="624"/>
    </location>
</feature>
<dbReference type="InterPro" id="IPR036875">
    <property type="entry name" value="Znf_CCHC_sf"/>
</dbReference>
<keyword evidence="1" id="KW-0479">Metal-binding</keyword>
<proteinExistence type="predicted"/>
<feature type="region of interest" description="Disordered" evidence="2">
    <location>
        <begin position="534"/>
        <end position="580"/>
    </location>
</feature>
<dbReference type="SUPFAM" id="SSF57756">
    <property type="entry name" value="Retrovirus zinc finger-like domains"/>
    <property type="match status" value="1"/>
</dbReference>
<dbReference type="PANTHER" id="PTHR33223:SF6">
    <property type="entry name" value="CCHC-TYPE DOMAIN-CONTAINING PROTEIN"/>
    <property type="match status" value="1"/>
</dbReference>
<keyword evidence="1" id="KW-0862">Zinc</keyword>
<dbReference type="PROSITE" id="PS50158">
    <property type="entry name" value="ZF_CCHC"/>
    <property type="match status" value="1"/>
</dbReference>
<dbReference type="SMART" id="SM00343">
    <property type="entry name" value="ZnF_C2HC"/>
    <property type="match status" value="1"/>
</dbReference>
<dbReference type="AlphaFoldDB" id="E9HWH8"/>
<evidence type="ECO:0000259" key="3">
    <source>
        <dbReference type="PROSITE" id="PS50158"/>
    </source>
</evidence>
<dbReference type="GO" id="GO:0008270">
    <property type="term" value="F:zinc ion binding"/>
    <property type="evidence" value="ECO:0007669"/>
    <property type="project" value="UniProtKB-KW"/>
</dbReference>
<dbReference type="PANTHER" id="PTHR33223">
    <property type="entry name" value="CCHC-TYPE DOMAIN-CONTAINING PROTEIN"/>
    <property type="match status" value="1"/>
</dbReference>
<dbReference type="EMBL" id="GL732929">
    <property type="protein sequence ID" value="EFX63901.1"/>
    <property type="molecule type" value="Genomic_DNA"/>
</dbReference>
<name>E9HWH8_DAPPU</name>
<accession>E9HWH8</accession>
<feature type="compositionally biased region" description="Polar residues" evidence="2">
    <location>
        <begin position="663"/>
        <end position="685"/>
    </location>
</feature>
<sequence>MNPNFNHSKYFVSTLTESRERPDISPNFEYLEQLEVDYCKQQIAVKIVQLNFARDKIITSIQDARATTGHARRCLQTKGDKLTREIRTLEIKFDELSIPNFPICRLSRKARIGRFALPAGITVYLTKFQKKESAPHTPVEPDLLAEATGGVPPIPRVTEEIKWRPPVNTEADTSIFDNVDEFIRLPVDDIIKRLREERITSSPDLRDKARFLDRLWRADLSPEFDWNTYSGELNEATGFRGWDSDDDTLSTFDLDLLYPDVDMAVTQAAIDQLTTAAQDNTEALVLGMRNLAAKRKLENIPIFFRRKLCSLVASVGRMYSLVRVYSFYPCVACVLATNFNDSLTPAQRADYDAWKALIIDGLHDNTTKAIKKGELKDLKQEPGERVRDFQTRIDDMYRIAYGAGPASSNDANVVLVRDDMKKEILLSGLRKEIATLVWNRVEADATYANTVDTAIECEKVIEVKKIAQSKDITSAVSVISQENEKNAAKIKELEGLIHKLSMKPVSPPTASTPVDLGDPAVIAAFNTYNNAQTNYPKTVRFPENNRSRSVSPFTYNRPHRPEEGARAQTPIRNNNSSQDTRITCYNCGKKGHISRECWSGRGQQQQLGRRRDDQRFSRDVRQNSERSGQNWRPNGGPQNNYRARSNERYDRNNSTYGRPFNQERGQNSNRYSQDYRNAPPNEQRQ</sequence>
<dbReference type="GO" id="GO:0003676">
    <property type="term" value="F:nucleic acid binding"/>
    <property type="evidence" value="ECO:0007669"/>
    <property type="project" value="InterPro"/>
</dbReference>
<feature type="region of interest" description="Disordered" evidence="2">
    <location>
        <begin position="599"/>
        <end position="685"/>
    </location>
</feature>
<dbReference type="KEGG" id="dpx:DAPPUDRAFT_118720"/>
<dbReference type="OrthoDB" id="8193998at2759"/>
<dbReference type="InParanoid" id="E9HWH8"/>
<evidence type="ECO:0000313" key="4">
    <source>
        <dbReference type="EMBL" id="EFX63901.1"/>
    </source>
</evidence>
<reference evidence="4 5" key="1">
    <citation type="journal article" date="2011" name="Science">
        <title>The ecoresponsive genome of Daphnia pulex.</title>
        <authorList>
            <person name="Colbourne J.K."/>
            <person name="Pfrender M.E."/>
            <person name="Gilbert D."/>
            <person name="Thomas W.K."/>
            <person name="Tucker A."/>
            <person name="Oakley T.H."/>
            <person name="Tokishita S."/>
            <person name="Aerts A."/>
            <person name="Arnold G.J."/>
            <person name="Basu M.K."/>
            <person name="Bauer D.J."/>
            <person name="Caceres C.E."/>
            <person name="Carmel L."/>
            <person name="Casola C."/>
            <person name="Choi J.H."/>
            <person name="Detter J.C."/>
            <person name="Dong Q."/>
            <person name="Dusheyko S."/>
            <person name="Eads B.D."/>
            <person name="Frohlich T."/>
            <person name="Geiler-Samerotte K.A."/>
            <person name="Gerlach D."/>
            <person name="Hatcher P."/>
            <person name="Jogdeo S."/>
            <person name="Krijgsveld J."/>
            <person name="Kriventseva E.V."/>
            <person name="Kultz D."/>
            <person name="Laforsch C."/>
            <person name="Lindquist E."/>
            <person name="Lopez J."/>
            <person name="Manak J.R."/>
            <person name="Muller J."/>
            <person name="Pangilinan J."/>
            <person name="Patwardhan R.P."/>
            <person name="Pitluck S."/>
            <person name="Pritham E.J."/>
            <person name="Rechtsteiner A."/>
            <person name="Rho M."/>
            <person name="Rogozin I.B."/>
            <person name="Sakarya O."/>
            <person name="Salamov A."/>
            <person name="Schaack S."/>
            <person name="Shapiro H."/>
            <person name="Shiga Y."/>
            <person name="Skalitzky C."/>
            <person name="Smith Z."/>
            <person name="Souvorov A."/>
            <person name="Sung W."/>
            <person name="Tang Z."/>
            <person name="Tsuchiya D."/>
            <person name="Tu H."/>
            <person name="Vos H."/>
            <person name="Wang M."/>
            <person name="Wolf Y.I."/>
            <person name="Yamagata H."/>
            <person name="Yamada T."/>
            <person name="Ye Y."/>
            <person name="Shaw J.R."/>
            <person name="Andrews J."/>
            <person name="Crease T.J."/>
            <person name="Tang H."/>
            <person name="Lucas S.M."/>
            <person name="Robertson H.M."/>
            <person name="Bork P."/>
            <person name="Koonin E.V."/>
            <person name="Zdobnov E.M."/>
            <person name="Grigoriev I.V."/>
            <person name="Lynch M."/>
            <person name="Boore J.L."/>
        </authorList>
    </citation>
    <scope>NUCLEOTIDE SEQUENCE [LARGE SCALE GENOMIC DNA]</scope>
</reference>
<protein>
    <recommendedName>
        <fullName evidence="3">CCHC-type domain-containing protein</fullName>
    </recommendedName>
</protein>
<dbReference type="HOGENOM" id="CLU_025158_0_0_1"/>
<evidence type="ECO:0000256" key="1">
    <source>
        <dbReference type="PROSITE-ProRule" id="PRU00047"/>
    </source>
</evidence>
<keyword evidence="5" id="KW-1185">Reference proteome</keyword>
<feature type="compositionally biased region" description="Polar residues" evidence="2">
    <location>
        <begin position="625"/>
        <end position="643"/>
    </location>
</feature>